<keyword evidence="9" id="KW-0210">Decarboxylase</keyword>
<keyword evidence="5 8" id="KW-0456">Lyase</keyword>
<evidence type="ECO:0000256" key="9">
    <source>
        <dbReference type="RuleBase" id="RU361171"/>
    </source>
</evidence>
<evidence type="ECO:0000256" key="7">
    <source>
        <dbReference type="PIRSR" id="PIRSR602129-50"/>
    </source>
</evidence>
<dbReference type="EC" id="4.1.1.15" evidence="3 9"/>
<comment type="similarity">
    <text evidence="2 8">Belongs to the group II decarboxylase family.</text>
</comment>
<dbReference type="PANTHER" id="PTHR43321">
    <property type="entry name" value="GLUTAMATE DECARBOXYLASE"/>
    <property type="match status" value="1"/>
</dbReference>
<dbReference type="SUPFAM" id="SSF53383">
    <property type="entry name" value="PLP-dependent transferases"/>
    <property type="match status" value="1"/>
</dbReference>
<comment type="caution">
    <text evidence="10">The sequence shown here is derived from an EMBL/GenBank/DDBJ whole genome shotgun (WGS) entry which is preliminary data.</text>
</comment>
<dbReference type="FunFam" id="3.40.640.10:FF:000017">
    <property type="entry name" value="Glutamate decarboxylase"/>
    <property type="match status" value="1"/>
</dbReference>
<evidence type="ECO:0000256" key="3">
    <source>
        <dbReference type="ARBA" id="ARBA00012421"/>
    </source>
</evidence>
<dbReference type="Pfam" id="PF00282">
    <property type="entry name" value="Pyridoxal_deC"/>
    <property type="match status" value="1"/>
</dbReference>
<evidence type="ECO:0000256" key="2">
    <source>
        <dbReference type="ARBA" id="ARBA00009533"/>
    </source>
</evidence>
<sequence length="492" mass="55399">MTLSSVEAADIENNEQFSSCVYGFARQHNPTHEIPEEEMPPTVAYAMIQDELAMDGKPCLNLASFVTTYMEEEAIKLMTENMTKNFIDYEEYPATIDIHNRCVNMIARLFNAPFTENEEALGCSTIGSSEAIILSVLAMKRRWQQKRKAANLSTDSPNLVMGANVQVCWEKAVNYLEIEAKYVYCTEDCLVLDPKKAVELCDENTIGICLILGSTYNGEYEDVKAVNELLEKKCADTNGAVDIPIHVDAASGGFVAPFINPELEWDFRLPRVVSINVSGHKYGLVFAGVGWAIWRSKEYLPQNLIFTINYLGAEQNSFTLNFSKGSSQVIAQYYVLIRLGKSGFRAIMRNLQSYSDYLGDILEKSVFKVVSKRNGEGLPLVAFKLKEKKHYDEFDIANKLREKGWIVPAYTCPPSAESINILRVVVREDFSKSRCNLFLKDIAAVVKYLETLEKSSLKVIRTHTMSAKDRWGLVKNVFKIKAAHKISTHGIC</sequence>
<comment type="catalytic activity">
    <reaction evidence="6 9">
        <text>L-glutamate + H(+) = 4-aminobutanoate + CO2</text>
        <dbReference type="Rhea" id="RHEA:17785"/>
        <dbReference type="ChEBI" id="CHEBI:15378"/>
        <dbReference type="ChEBI" id="CHEBI:16526"/>
        <dbReference type="ChEBI" id="CHEBI:29985"/>
        <dbReference type="ChEBI" id="CHEBI:59888"/>
        <dbReference type="EC" id="4.1.1.15"/>
    </reaction>
</comment>
<dbReference type="EMBL" id="JADGJW010001150">
    <property type="protein sequence ID" value="KAJ3206122.1"/>
    <property type="molecule type" value="Genomic_DNA"/>
</dbReference>
<protein>
    <recommendedName>
        <fullName evidence="3 9">Glutamate decarboxylase</fullName>
        <ecNumber evidence="3 9">4.1.1.15</ecNumber>
    </recommendedName>
</protein>
<evidence type="ECO:0000313" key="11">
    <source>
        <dbReference type="Proteomes" id="UP001211065"/>
    </source>
</evidence>
<dbReference type="GO" id="GO:0005829">
    <property type="term" value="C:cytosol"/>
    <property type="evidence" value="ECO:0007669"/>
    <property type="project" value="TreeGrafter"/>
</dbReference>
<keyword evidence="4 7" id="KW-0663">Pyridoxal phosphate</keyword>
<dbReference type="NCBIfam" id="TIGR01788">
    <property type="entry name" value="Glu-decarb-GAD"/>
    <property type="match status" value="1"/>
</dbReference>
<evidence type="ECO:0000256" key="1">
    <source>
        <dbReference type="ARBA" id="ARBA00001933"/>
    </source>
</evidence>
<dbReference type="Gene3D" id="4.10.280.50">
    <property type="match status" value="1"/>
</dbReference>
<dbReference type="GO" id="GO:0004351">
    <property type="term" value="F:glutamate decarboxylase activity"/>
    <property type="evidence" value="ECO:0007669"/>
    <property type="project" value="UniProtKB-EC"/>
</dbReference>
<dbReference type="AlphaFoldDB" id="A0AAD5TWH0"/>
<dbReference type="InterPro" id="IPR015421">
    <property type="entry name" value="PyrdxlP-dep_Trfase_major"/>
</dbReference>
<dbReference type="GO" id="GO:0030170">
    <property type="term" value="F:pyridoxal phosphate binding"/>
    <property type="evidence" value="ECO:0007669"/>
    <property type="project" value="InterPro"/>
</dbReference>
<evidence type="ECO:0000313" key="10">
    <source>
        <dbReference type="EMBL" id="KAJ3206122.1"/>
    </source>
</evidence>
<evidence type="ECO:0000256" key="6">
    <source>
        <dbReference type="ARBA" id="ARBA00048868"/>
    </source>
</evidence>
<keyword evidence="11" id="KW-1185">Reference proteome</keyword>
<name>A0AAD5TWH0_9FUNG</name>
<dbReference type="InterPro" id="IPR015424">
    <property type="entry name" value="PyrdxlP-dep_Trfase"/>
</dbReference>
<dbReference type="GO" id="GO:0006538">
    <property type="term" value="P:L-glutamate catabolic process"/>
    <property type="evidence" value="ECO:0007669"/>
    <property type="project" value="TreeGrafter"/>
</dbReference>
<gene>
    <name evidence="10" type="ORF">HK099_000621</name>
</gene>
<proteinExistence type="inferred from homology"/>
<feature type="modified residue" description="N6-(pyridoxal phosphate)lysine" evidence="7">
    <location>
        <position position="281"/>
    </location>
</feature>
<dbReference type="Proteomes" id="UP001211065">
    <property type="component" value="Unassembled WGS sequence"/>
</dbReference>
<dbReference type="PANTHER" id="PTHR43321:SF6">
    <property type="entry name" value="GLUTAMATE DECARBOXYLASE"/>
    <property type="match status" value="1"/>
</dbReference>
<evidence type="ECO:0000256" key="4">
    <source>
        <dbReference type="ARBA" id="ARBA00022898"/>
    </source>
</evidence>
<dbReference type="InterPro" id="IPR010107">
    <property type="entry name" value="Glutamate_decarboxylase"/>
</dbReference>
<reference evidence="10" key="1">
    <citation type="submission" date="2020-05" db="EMBL/GenBank/DDBJ databases">
        <title>Phylogenomic resolution of chytrid fungi.</title>
        <authorList>
            <person name="Stajich J.E."/>
            <person name="Amses K."/>
            <person name="Simmons R."/>
            <person name="Seto K."/>
            <person name="Myers J."/>
            <person name="Bonds A."/>
            <person name="Quandt C.A."/>
            <person name="Barry K."/>
            <person name="Liu P."/>
            <person name="Grigoriev I."/>
            <person name="Longcore J.E."/>
            <person name="James T.Y."/>
        </authorList>
    </citation>
    <scope>NUCLEOTIDE SEQUENCE</scope>
    <source>
        <strain evidence="10">JEL0476</strain>
    </source>
</reference>
<dbReference type="Gene3D" id="3.90.1150.160">
    <property type="match status" value="1"/>
</dbReference>
<evidence type="ECO:0000256" key="5">
    <source>
        <dbReference type="ARBA" id="ARBA00023239"/>
    </source>
</evidence>
<dbReference type="InterPro" id="IPR002129">
    <property type="entry name" value="PyrdxlP-dep_de-COase"/>
</dbReference>
<accession>A0AAD5TWH0</accession>
<organism evidence="10 11">
    <name type="scientific">Clydaea vesicula</name>
    <dbReference type="NCBI Taxonomy" id="447962"/>
    <lineage>
        <taxon>Eukaryota</taxon>
        <taxon>Fungi</taxon>
        <taxon>Fungi incertae sedis</taxon>
        <taxon>Chytridiomycota</taxon>
        <taxon>Chytridiomycota incertae sedis</taxon>
        <taxon>Chytridiomycetes</taxon>
        <taxon>Lobulomycetales</taxon>
        <taxon>Lobulomycetaceae</taxon>
        <taxon>Clydaea</taxon>
    </lineage>
</organism>
<evidence type="ECO:0000256" key="8">
    <source>
        <dbReference type="RuleBase" id="RU000382"/>
    </source>
</evidence>
<dbReference type="Gene3D" id="3.40.640.10">
    <property type="entry name" value="Type I PLP-dependent aspartate aminotransferase-like (Major domain)"/>
    <property type="match status" value="1"/>
</dbReference>
<comment type="cofactor">
    <cofactor evidence="1 7 8">
        <name>pyridoxal 5'-phosphate</name>
        <dbReference type="ChEBI" id="CHEBI:597326"/>
    </cofactor>
</comment>